<dbReference type="FunFam" id="1.10.287.130:FF:000038">
    <property type="entry name" value="Sensory transduction histidine kinase"/>
    <property type="match status" value="1"/>
</dbReference>
<keyword evidence="16" id="KW-1185">Reference proteome</keyword>
<evidence type="ECO:0000256" key="8">
    <source>
        <dbReference type="ARBA" id="ARBA00022777"/>
    </source>
</evidence>
<feature type="domain" description="Histidine kinase" evidence="13">
    <location>
        <begin position="397"/>
        <end position="615"/>
    </location>
</feature>
<dbReference type="InterPro" id="IPR003018">
    <property type="entry name" value="GAF"/>
</dbReference>
<dbReference type="SUPFAM" id="SSF55781">
    <property type="entry name" value="GAF domain-like"/>
    <property type="match status" value="2"/>
</dbReference>
<keyword evidence="6" id="KW-0808">Transferase</keyword>
<evidence type="ECO:0000256" key="7">
    <source>
        <dbReference type="ARBA" id="ARBA00022741"/>
    </source>
</evidence>
<dbReference type="SMART" id="SM00065">
    <property type="entry name" value="GAF"/>
    <property type="match status" value="2"/>
</dbReference>
<dbReference type="Pfam" id="PF00512">
    <property type="entry name" value="HisKA"/>
    <property type="match status" value="1"/>
</dbReference>
<evidence type="ECO:0000256" key="2">
    <source>
        <dbReference type="ARBA" id="ARBA00004236"/>
    </source>
</evidence>
<keyword evidence="11" id="KW-0472">Membrane</keyword>
<comment type="subcellular location">
    <subcellularLocation>
        <location evidence="2">Cell membrane</location>
    </subcellularLocation>
</comment>
<dbReference type="AlphaFoldDB" id="A0A512D0G5"/>
<name>A0A512D0G5_9MICO</name>
<dbReference type="InterPro" id="IPR003594">
    <property type="entry name" value="HATPase_dom"/>
</dbReference>
<dbReference type="InterPro" id="IPR036097">
    <property type="entry name" value="HisK_dim/P_sf"/>
</dbReference>
<comment type="catalytic activity">
    <reaction evidence="1">
        <text>ATP + protein L-histidine = ADP + protein N-phospho-L-histidine.</text>
        <dbReference type="EC" id="2.7.13.3"/>
    </reaction>
</comment>
<evidence type="ECO:0000256" key="11">
    <source>
        <dbReference type="ARBA" id="ARBA00023136"/>
    </source>
</evidence>
<evidence type="ECO:0000256" key="9">
    <source>
        <dbReference type="ARBA" id="ARBA00022840"/>
    </source>
</evidence>
<dbReference type="InterPro" id="IPR005467">
    <property type="entry name" value="His_kinase_dom"/>
</dbReference>
<dbReference type="InterPro" id="IPR011006">
    <property type="entry name" value="CheY-like_superfamily"/>
</dbReference>
<dbReference type="EMBL" id="BJYX01000007">
    <property type="protein sequence ID" value="GEO29956.1"/>
    <property type="molecule type" value="Genomic_DNA"/>
</dbReference>
<keyword evidence="10" id="KW-0902">Two-component regulatory system</keyword>
<dbReference type="InterPro" id="IPR036890">
    <property type="entry name" value="HATPase_C_sf"/>
</dbReference>
<dbReference type="Pfam" id="PF02518">
    <property type="entry name" value="HATPase_c"/>
    <property type="match status" value="1"/>
</dbReference>
<dbReference type="SMART" id="SM00448">
    <property type="entry name" value="REC"/>
    <property type="match status" value="2"/>
</dbReference>
<dbReference type="Proteomes" id="UP000321534">
    <property type="component" value="Unassembled WGS sequence"/>
</dbReference>
<dbReference type="Gene3D" id="1.10.287.130">
    <property type="match status" value="1"/>
</dbReference>
<dbReference type="SUPFAM" id="SSF47384">
    <property type="entry name" value="Homodimeric domain of signal transducing histidine kinase"/>
    <property type="match status" value="1"/>
</dbReference>
<feature type="modified residue" description="4-aspartylphosphate" evidence="12">
    <location>
        <position position="692"/>
    </location>
</feature>
<feature type="domain" description="Response regulatory" evidence="14">
    <location>
        <begin position="643"/>
        <end position="756"/>
    </location>
</feature>
<dbReference type="EC" id="2.7.13.3" evidence="3"/>
<feature type="modified residue" description="4-aspartylphosphate" evidence="12">
    <location>
        <position position="818"/>
    </location>
</feature>
<reference evidence="15 16" key="1">
    <citation type="submission" date="2019-07" db="EMBL/GenBank/DDBJ databases">
        <title>Whole genome shotgun sequence of Terrabacter aerolatus NBRC 106305.</title>
        <authorList>
            <person name="Hosoyama A."/>
            <person name="Uohara A."/>
            <person name="Ohji S."/>
            <person name="Ichikawa N."/>
        </authorList>
    </citation>
    <scope>NUCLEOTIDE SEQUENCE [LARGE SCALE GENOMIC DNA]</scope>
    <source>
        <strain evidence="15 16">NBRC 106305</strain>
    </source>
</reference>
<evidence type="ECO:0000259" key="14">
    <source>
        <dbReference type="PROSITE" id="PS50110"/>
    </source>
</evidence>
<dbReference type="InterPro" id="IPR003661">
    <property type="entry name" value="HisK_dim/P_dom"/>
</dbReference>
<gene>
    <name evidence="15" type="ORF">TAE01_17660</name>
</gene>
<keyword evidence="5 12" id="KW-0597">Phosphoprotein</keyword>
<evidence type="ECO:0000259" key="13">
    <source>
        <dbReference type="PROSITE" id="PS50109"/>
    </source>
</evidence>
<evidence type="ECO:0000256" key="10">
    <source>
        <dbReference type="ARBA" id="ARBA00023012"/>
    </source>
</evidence>
<dbReference type="InterPro" id="IPR029016">
    <property type="entry name" value="GAF-like_dom_sf"/>
</dbReference>
<dbReference type="PANTHER" id="PTHR43047:SF72">
    <property type="entry name" value="OSMOSENSING HISTIDINE PROTEIN KINASE SLN1"/>
    <property type="match status" value="1"/>
</dbReference>
<proteinExistence type="predicted"/>
<keyword evidence="8" id="KW-0418">Kinase</keyword>
<dbReference type="PRINTS" id="PR00344">
    <property type="entry name" value="BCTRLSENSOR"/>
</dbReference>
<dbReference type="GO" id="GO:0009927">
    <property type="term" value="F:histidine phosphotransfer kinase activity"/>
    <property type="evidence" value="ECO:0007669"/>
    <property type="project" value="TreeGrafter"/>
</dbReference>
<feature type="domain" description="Response regulatory" evidence="14">
    <location>
        <begin position="769"/>
        <end position="886"/>
    </location>
</feature>
<evidence type="ECO:0000313" key="16">
    <source>
        <dbReference type="Proteomes" id="UP000321534"/>
    </source>
</evidence>
<evidence type="ECO:0000256" key="5">
    <source>
        <dbReference type="ARBA" id="ARBA00022553"/>
    </source>
</evidence>
<dbReference type="Pfam" id="PF00072">
    <property type="entry name" value="Response_reg"/>
    <property type="match status" value="2"/>
</dbReference>
<dbReference type="SMART" id="SM00387">
    <property type="entry name" value="HATPase_c"/>
    <property type="match status" value="1"/>
</dbReference>
<dbReference type="CDD" id="cd00082">
    <property type="entry name" value="HisKA"/>
    <property type="match status" value="1"/>
</dbReference>
<dbReference type="Gene3D" id="3.30.565.10">
    <property type="entry name" value="Histidine kinase-like ATPase, C-terminal domain"/>
    <property type="match status" value="1"/>
</dbReference>
<dbReference type="GO" id="GO:0005886">
    <property type="term" value="C:plasma membrane"/>
    <property type="evidence" value="ECO:0007669"/>
    <property type="project" value="UniProtKB-SubCell"/>
</dbReference>
<dbReference type="OrthoDB" id="9757990at2"/>
<dbReference type="PROSITE" id="PS50109">
    <property type="entry name" value="HIS_KIN"/>
    <property type="match status" value="1"/>
</dbReference>
<dbReference type="SMART" id="SM00388">
    <property type="entry name" value="HisKA"/>
    <property type="match status" value="1"/>
</dbReference>
<accession>A0A512D0G5</accession>
<keyword evidence="4" id="KW-1003">Cell membrane</keyword>
<sequence length="896" mass="96109">MSGFMEAGDETVEGAHGLADRLATTQEQLRATSDILKVLTASTTGGAASRDEVFDAVVDSARRLLGAQVAQIYLVQADSYVLARSSGLTPEFVDFVSQHPIVRDRATLVGRVTIDRRVHQIEDVLADPDYRRTDFQRVGGYRTMMGAPMVVGDQVVGALNVWRTQVAPFDDAAEQLLSTFAEQAALALRHVELFSALESRSAELARKVDQLEALAEVGEAISSTLVADEVLTTIVSHAVQLSDTDGGSLMEFDEATGLFRVRTAYGTSEDVIGSLRSAEIHIDRTWVGRAARSREVLQIPDLDAEPASDDPHLAVLRDSGWRSLVAIPLVRPDRVVGALVVRRKTTGSFSDETCELLAAFASQSAVALTNARLYQQLERQSVELAQASRHKSEFLASMSHELRTPLNAVIGFSEVLLERMFGELNERQEDYLQDILAAGRHLLALLGDILDLSKIEAGRMELDLTTFPIDDVVVQALSLVRERAALHGIRLTLETDGGLGTVTADELRLKQVLLNLLSNAVKFTPDGGSVDVRAWRDGQEVAITVTDTGIGIDPADQERIFDSFQQGERSASSSEGTGLGLTLSRRIVELHGGRLWLTSSPGEGSTFGLSIPQASAELNTELNTEPYPEDAGWTDEDLASGPTVVVIEDDLRSAELVGLHLRAAGLRAVGAPSGELGLELVRTMDPFAVILDIHLPGMDGWEVLTALKSDPATAAVPVVVVSVEPERGRGFALGATEYLVKPVSGDHLLAAVTRLLPPTTAPDAAAGLSVVVVDDDPLALKLVRSTLEPLGWEVHTCEGGQRAADLVRAVSPSVVVMDLLMPQVDGFAVIDELRPDRDSDGPPIVVLTAKTLTSQDRSRLEGRIAFVAEKAGIDLPGLARRLAAVAAAHPAPEEGP</sequence>
<dbReference type="SUPFAM" id="SSF55874">
    <property type="entry name" value="ATPase domain of HSP90 chaperone/DNA topoisomerase II/histidine kinase"/>
    <property type="match status" value="1"/>
</dbReference>
<dbReference type="RefSeq" id="WP_147065479.1">
    <property type="nucleotide sequence ID" value="NZ_BAAARO010000026.1"/>
</dbReference>
<keyword evidence="9" id="KW-0067">ATP-binding</keyword>
<evidence type="ECO:0000256" key="4">
    <source>
        <dbReference type="ARBA" id="ARBA00022475"/>
    </source>
</evidence>
<evidence type="ECO:0000256" key="3">
    <source>
        <dbReference type="ARBA" id="ARBA00012438"/>
    </source>
</evidence>
<evidence type="ECO:0000256" key="1">
    <source>
        <dbReference type="ARBA" id="ARBA00000085"/>
    </source>
</evidence>
<dbReference type="FunFam" id="3.30.565.10:FF:000023">
    <property type="entry name" value="PAS domain-containing sensor histidine kinase"/>
    <property type="match status" value="1"/>
</dbReference>
<dbReference type="Gene3D" id="3.40.50.2300">
    <property type="match status" value="2"/>
</dbReference>
<dbReference type="Gene3D" id="3.30.450.40">
    <property type="match status" value="2"/>
</dbReference>
<protein>
    <recommendedName>
        <fullName evidence="3">histidine kinase</fullName>
        <ecNumber evidence="3">2.7.13.3</ecNumber>
    </recommendedName>
</protein>
<dbReference type="GO" id="GO:0000155">
    <property type="term" value="F:phosphorelay sensor kinase activity"/>
    <property type="evidence" value="ECO:0007669"/>
    <property type="project" value="InterPro"/>
</dbReference>
<dbReference type="InterPro" id="IPR001789">
    <property type="entry name" value="Sig_transdc_resp-reg_receiver"/>
</dbReference>
<dbReference type="Pfam" id="PF13185">
    <property type="entry name" value="GAF_2"/>
    <property type="match status" value="2"/>
</dbReference>
<dbReference type="CDD" id="cd00156">
    <property type="entry name" value="REC"/>
    <property type="match status" value="1"/>
</dbReference>
<evidence type="ECO:0000256" key="12">
    <source>
        <dbReference type="PROSITE-ProRule" id="PRU00169"/>
    </source>
</evidence>
<dbReference type="SUPFAM" id="SSF52172">
    <property type="entry name" value="CheY-like"/>
    <property type="match status" value="2"/>
</dbReference>
<dbReference type="InterPro" id="IPR004358">
    <property type="entry name" value="Sig_transdc_His_kin-like_C"/>
</dbReference>
<organism evidence="15 16">
    <name type="scientific">Terrabacter aerolatus</name>
    <dbReference type="NCBI Taxonomy" id="422442"/>
    <lineage>
        <taxon>Bacteria</taxon>
        <taxon>Bacillati</taxon>
        <taxon>Actinomycetota</taxon>
        <taxon>Actinomycetes</taxon>
        <taxon>Micrococcales</taxon>
        <taxon>Intrasporangiaceae</taxon>
        <taxon>Terrabacter</taxon>
    </lineage>
</organism>
<evidence type="ECO:0000313" key="15">
    <source>
        <dbReference type="EMBL" id="GEO29956.1"/>
    </source>
</evidence>
<dbReference type="CDD" id="cd16922">
    <property type="entry name" value="HATPase_EvgS-ArcB-TorS-like"/>
    <property type="match status" value="1"/>
</dbReference>
<dbReference type="PANTHER" id="PTHR43047">
    <property type="entry name" value="TWO-COMPONENT HISTIDINE PROTEIN KINASE"/>
    <property type="match status" value="1"/>
</dbReference>
<comment type="caution">
    <text evidence="15">The sequence shown here is derived from an EMBL/GenBank/DDBJ whole genome shotgun (WGS) entry which is preliminary data.</text>
</comment>
<keyword evidence="7" id="KW-0547">Nucleotide-binding</keyword>
<evidence type="ECO:0000256" key="6">
    <source>
        <dbReference type="ARBA" id="ARBA00022679"/>
    </source>
</evidence>
<dbReference type="PROSITE" id="PS50110">
    <property type="entry name" value="RESPONSE_REGULATORY"/>
    <property type="match status" value="2"/>
</dbReference>
<dbReference type="GO" id="GO:0005524">
    <property type="term" value="F:ATP binding"/>
    <property type="evidence" value="ECO:0007669"/>
    <property type="project" value="UniProtKB-KW"/>
</dbReference>